<protein>
    <submittedName>
        <fullName evidence="1">Uncharacterized protein</fullName>
    </submittedName>
</protein>
<dbReference type="VEuPathDB" id="TriTrypDB:ADEAN_000159900"/>
<keyword evidence="2" id="KW-1185">Reference proteome</keyword>
<evidence type="ECO:0000313" key="2">
    <source>
        <dbReference type="Proteomes" id="UP000515908"/>
    </source>
</evidence>
<reference evidence="1 2" key="1">
    <citation type="submission" date="2020-08" db="EMBL/GenBank/DDBJ databases">
        <authorList>
            <person name="Newling K."/>
            <person name="Davey J."/>
            <person name="Forrester S."/>
        </authorList>
    </citation>
    <scope>NUCLEOTIDE SEQUENCE [LARGE SCALE GENOMIC DNA]</scope>
    <source>
        <strain evidence="2">Crithidia deanei Carvalho (ATCC PRA-265)</strain>
    </source>
</reference>
<sequence length="82" mass="9100">MGETAFYPPFASAVQEVLAQATPVLDFDTSFIDFLNSGAKYFSRGGFDQTNRFWRRGHVWALLGNSSVNDNNNSSSGRYPSL</sequence>
<dbReference type="Proteomes" id="UP000515908">
    <property type="component" value="Chromosome 03"/>
</dbReference>
<proteinExistence type="predicted"/>
<accession>A0A7G2C3Q7</accession>
<name>A0A7G2C3Q7_9TRYP</name>
<dbReference type="AlphaFoldDB" id="A0A7G2C3Q7"/>
<evidence type="ECO:0000313" key="1">
    <source>
        <dbReference type="EMBL" id="CAD2214155.1"/>
    </source>
</evidence>
<dbReference type="EMBL" id="LR877147">
    <property type="protein sequence ID" value="CAD2214155.1"/>
    <property type="molecule type" value="Genomic_DNA"/>
</dbReference>
<gene>
    <name evidence="1" type="ORF">ADEAN_000159900</name>
</gene>
<organism evidence="1 2">
    <name type="scientific">Angomonas deanei</name>
    <dbReference type="NCBI Taxonomy" id="59799"/>
    <lineage>
        <taxon>Eukaryota</taxon>
        <taxon>Discoba</taxon>
        <taxon>Euglenozoa</taxon>
        <taxon>Kinetoplastea</taxon>
        <taxon>Metakinetoplastina</taxon>
        <taxon>Trypanosomatida</taxon>
        <taxon>Trypanosomatidae</taxon>
        <taxon>Strigomonadinae</taxon>
        <taxon>Angomonas</taxon>
    </lineage>
</organism>